<dbReference type="Proteomes" id="UP000589085">
    <property type="component" value="Unassembled WGS sequence"/>
</dbReference>
<proteinExistence type="predicted"/>
<gene>
    <name evidence="1" type="ORF">HLH48_20330</name>
</gene>
<protein>
    <submittedName>
        <fullName evidence="1">Uncharacterized protein</fullName>
    </submittedName>
</protein>
<dbReference type="RefSeq" id="WP_182999294.1">
    <property type="nucleotide sequence ID" value="NZ_JABEQJ010000039.1"/>
</dbReference>
<comment type="caution">
    <text evidence="1">The sequence shown here is derived from an EMBL/GenBank/DDBJ whole genome shotgun (WGS) entry which is preliminary data.</text>
</comment>
<sequence length="94" mass="9829">MSETPSIAVALEGGLVIAVVLQGWPATLPEPRVVVVDYDTQDADDVDITRFPIGDGTAEAVCYSEAPVIYERVADALSPNVVLAALAKSDDLTA</sequence>
<dbReference type="EMBL" id="JABEQJ010000039">
    <property type="protein sequence ID" value="MBB2162469.1"/>
    <property type="molecule type" value="Genomic_DNA"/>
</dbReference>
<organism evidence="1 2">
    <name type="scientific">Gluconacetobacter sacchari</name>
    <dbReference type="NCBI Taxonomy" id="92759"/>
    <lineage>
        <taxon>Bacteria</taxon>
        <taxon>Pseudomonadati</taxon>
        <taxon>Pseudomonadota</taxon>
        <taxon>Alphaproteobacteria</taxon>
        <taxon>Acetobacterales</taxon>
        <taxon>Acetobacteraceae</taxon>
        <taxon>Gluconacetobacter</taxon>
    </lineage>
</organism>
<evidence type="ECO:0000313" key="2">
    <source>
        <dbReference type="Proteomes" id="UP000589085"/>
    </source>
</evidence>
<name>A0A7W4IGQ7_9PROT</name>
<dbReference type="AlphaFoldDB" id="A0A7W4IGQ7"/>
<evidence type="ECO:0000313" key="1">
    <source>
        <dbReference type="EMBL" id="MBB2162469.1"/>
    </source>
</evidence>
<reference evidence="1 2" key="1">
    <citation type="submission" date="2020-04" db="EMBL/GenBank/DDBJ databases">
        <title>Description of novel Gluconacetobacter.</title>
        <authorList>
            <person name="Sombolestani A."/>
        </authorList>
    </citation>
    <scope>NUCLEOTIDE SEQUENCE [LARGE SCALE GENOMIC DNA]</scope>
    <source>
        <strain evidence="1 2">LMG 19747</strain>
    </source>
</reference>
<accession>A0A7W4IGQ7</accession>